<reference evidence="1" key="1">
    <citation type="submission" date="2020-03" db="EMBL/GenBank/DDBJ databases">
        <authorList>
            <person name="Weist P."/>
        </authorList>
    </citation>
    <scope>NUCLEOTIDE SEQUENCE</scope>
</reference>
<evidence type="ECO:0000313" key="2">
    <source>
        <dbReference type="Proteomes" id="UP001153269"/>
    </source>
</evidence>
<evidence type="ECO:0000313" key="1">
    <source>
        <dbReference type="EMBL" id="CAB1428014.1"/>
    </source>
</evidence>
<proteinExistence type="predicted"/>
<comment type="caution">
    <text evidence="1">The sequence shown here is derived from an EMBL/GenBank/DDBJ whole genome shotgun (WGS) entry which is preliminary data.</text>
</comment>
<dbReference type="Proteomes" id="UP001153269">
    <property type="component" value="Unassembled WGS sequence"/>
</dbReference>
<gene>
    <name evidence="1" type="ORF">PLEPLA_LOCUS15968</name>
</gene>
<dbReference type="EMBL" id="CADEAL010001013">
    <property type="protein sequence ID" value="CAB1428014.1"/>
    <property type="molecule type" value="Genomic_DNA"/>
</dbReference>
<organism evidence="1 2">
    <name type="scientific">Pleuronectes platessa</name>
    <name type="common">European plaice</name>
    <dbReference type="NCBI Taxonomy" id="8262"/>
    <lineage>
        <taxon>Eukaryota</taxon>
        <taxon>Metazoa</taxon>
        <taxon>Chordata</taxon>
        <taxon>Craniata</taxon>
        <taxon>Vertebrata</taxon>
        <taxon>Euteleostomi</taxon>
        <taxon>Actinopterygii</taxon>
        <taxon>Neopterygii</taxon>
        <taxon>Teleostei</taxon>
        <taxon>Neoteleostei</taxon>
        <taxon>Acanthomorphata</taxon>
        <taxon>Carangaria</taxon>
        <taxon>Pleuronectiformes</taxon>
        <taxon>Pleuronectoidei</taxon>
        <taxon>Pleuronectidae</taxon>
        <taxon>Pleuronectes</taxon>
    </lineage>
</organism>
<accession>A0A9N7YKZ8</accession>
<name>A0A9N7YKZ8_PLEPL</name>
<keyword evidence="2" id="KW-1185">Reference proteome</keyword>
<dbReference type="AlphaFoldDB" id="A0A9N7YKZ8"/>
<sequence length="157" mass="17014">MEQCDYSPVVHSAVAYLWWEAEEGWEKNVFYTLGGAQLTPDLPAVPQNDATPPALSDTIEAHCQRSPPGQYPDMKPQFCGVSTVAMAGCSREVVPGHFSKQPAVHLPFLGVSTDDEDVFTSPSSLQGKVLVPWLSVKLAAHGSWELISQQLCLSVSS</sequence>
<protein>
    <submittedName>
        <fullName evidence="1">Uncharacterized protein</fullName>
    </submittedName>
</protein>